<evidence type="ECO:0000313" key="6">
    <source>
        <dbReference type="Proteomes" id="UP000694865"/>
    </source>
</evidence>
<name>A0ABM0GP06_SACKO</name>
<evidence type="ECO:0000259" key="5">
    <source>
        <dbReference type="PROSITE" id="PS50053"/>
    </source>
</evidence>
<dbReference type="InterPro" id="IPR002867">
    <property type="entry name" value="IBR_dom"/>
</dbReference>
<sequence>MPYHYGKTELTLLVQLGPYISFVIETTQNESVDSVMQTIYTRTNIPPQYQRVNHKGTELQPGQGMCLFHYNFEEYSTLLLSDARVKTTDAGTEDERSDSEWRSVILKECPKNTIGYISNCPTIRACPACKMVIEHNGGCNEMVCRCGHKFCFICLQPALNNRLNCGAHDSTSIAAIQC</sequence>
<dbReference type="CDD" id="cd20336">
    <property type="entry name" value="Rcat_RBR"/>
    <property type="match status" value="1"/>
</dbReference>
<keyword evidence="2" id="KW-0863">Zinc-finger</keyword>
<dbReference type="PANTHER" id="PTHR11685">
    <property type="entry name" value="RBR FAMILY RING FINGER AND IBR DOMAIN-CONTAINING"/>
    <property type="match status" value="1"/>
</dbReference>
<accession>A0ABM0GP06</accession>
<organism evidence="6 7">
    <name type="scientific">Saccoglossus kowalevskii</name>
    <name type="common">Acorn worm</name>
    <dbReference type="NCBI Taxonomy" id="10224"/>
    <lineage>
        <taxon>Eukaryota</taxon>
        <taxon>Metazoa</taxon>
        <taxon>Hemichordata</taxon>
        <taxon>Enteropneusta</taxon>
        <taxon>Harrimaniidae</taxon>
        <taxon>Saccoglossus</taxon>
    </lineage>
</organism>
<evidence type="ECO:0000256" key="2">
    <source>
        <dbReference type="ARBA" id="ARBA00022771"/>
    </source>
</evidence>
<reference evidence="7" key="1">
    <citation type="submission" date="2025-08" db="UniProtKB">
        <authorList>
            <consortium name="RefSeq"/>
        </authorList>
    </citation>
    <scope>IDENTIFICATION</scope>
    <source>
        <tissue evidence="7">Testes</tissue>
    </source>
</reference>
<proteinExistence type="predicted"/>
<dbReference type="SUPFAM" id="SSF57850">
    <property type="entry name" value="RING/U-box"/>
    <property type="match status" value="1"/>
</dbReference>
<keyword evidence="1" id="KW-0479">Metal-binding</keyword>
<dbReference type="RefSeq" id="XP_002734183.1">
    <property type="nucleotide sequence ID" value="XM_002734137.2"/>
</dbReference>
<dbReference type="Gene3D" id="3.10.20.90">
    <property type="entry name" value="Phosphatidylinositol 3-kinase Catalytic Subunit, Chain A, domain 1"/>
    <property type="match status" value="1"/>
</dbReference>
<protein>
    <submittedName>
        <fullName evidence="7">RING finger protein YKR017C-like</fullName>
    </submittedName>
</protein>
<evidence type="ECO:0000256" key="3">
    <source>
        <dbReference type="ARBA" id="ARBA00022786"/>
    </source>
</evidence>
<dbReference type="PROSITE" id="PS50053">
    <property type="entry name" value="UBIQUITIN_2"/>
    <property type="match status" value="1"/>
</dbReference>
<dbReference type="InterPro" id="IPR017907">
    <property type="entry name" value="Znf_RING_CS"/>
</dbReference>
<gene>
    <name evidence="7" type="primary">LOC100374165</name>
</gene>
<keyword evidence="3" id="KW-0833">Ubl conjugation pathway</keyword>
<keyword evidence="6" id="KW-1185">Reference proteome</keyword>
<dbReference type="InterPro" id="IPR031127">
    <property type="entry name" value="E3_UB_ligase_RBR"/>
</dbReference>
<dbReference type="Proteomes" id="UP000694865">
    <property type="component" value="Unplaced"/>
</dbReference>
<dbReference type="PROSITE" id="PS00518">
    <property type="entry name" value="ZF_RING_1"/>
    <property type="match status" value="1"/>
</dbReference>
<feature type="domain" description="Ubiquitin-like" evidence="5">
    <location>
        <begin position="8"/>
        <end position="80"/>
    </location>
</feature>
<evidence type="ECO:0000256" key="4">
    <source>
        <dbReference type="ARBA" id="ARBA00022833"/>
    </source>
</evidence>
<dbReference type="GeneID" id="100374165"/>
<dbReference type="SUPFAM" id="SSF54236">
    <property type="entry name" value="Ubiquitin-like"/>
    <property type="match status" value="1"/>
</dbReference>
<dbReference type="Pfam" id="PF00240">
    <property type="entry name" value="ubiquitin"/>
    <property type="match status" value="1"/>
</dbReference>
<dbReference type="CDD" id="cd17039">
    <property type="entry name" value="Ubl_ubiquitin_like"/>
    <property type="match status" value="1"/>
</dbReference>
<dbReference type="InterPro" id="IPR000626">
    <property type="entry name" value="Ubiquitin-like_dom"/>
</dbReference>
<dbReference type="Pfam" id="PF01485">
    <property type="entry name" value="IBR"/>
    <property type="match status" value="1"/>
</dbReference>
<dbReference type="InterPro" id="IPR029071">
    <property type="entry name" value="Ubiquitin-like_domsf"/>
</dbReference>
<keyword evidence="4" id="KW-0862">Zinc</keyword>
<evidence type="ECO:0000256" key="1">
    <source>
        <dbReference type="ARBA" id="ARBA00022723"/>
    </source>
</evidence>
<evidence type="ECO:0000313" key="7">
    <source>
        <dbReference type="RefSeq" id="XP_002734183.1"/>
    </source>
</evidence>
<dbReference type="Gene3D" id="1.20.120.1750">
    <property type="match status" value="1"/>
</dbReference>